<dbReference type="PROSITE" id="PS00636">
    <property type="entry name" value="DNAJ_1"/>
    <property type="match status" value="1"/>
</dbReference>
<keyword evidence="1 5" id="KW-0479">Metal-binding</keyword>
<keyword evidence="4 5" id="KW-0862">Zinc</keyword>
<dbReference type="CDD" id="cd10719">
    <property type="entry name" value="DnaJ_zf"/>
    <property type="match status" value="1"/>
</dbReference>
<dbReference type="PROSITE" id="PS50076">
    <property type="entry name" value="DNAJ_2"/>
    <property type="match status" value="1"/>
</dbReference>
<dbReference type="InterPro" id="IPR012724">
    <property type="entry name" value="DnaJ"/>
</dbReference>
<keyword evidence="3 5" id="KW-0863">Zinc-finger</keyword>
<dbReference type="PROSITE" id="PS51188">
    <property type="entry name" value="ZF_CR"/>
    <property type="match status" value="1"/>
</dbReference>
<dbReference type="GeneID" id="77727510"/>
<evidence type="ECO:0000313" key="10">
    <source>
        <dbReference type="Proteomes" id="UP001164286"/>
    </source>
</evidence>
<dbReference type="InterPro" id="IPR044713">
    <property type="entry name" value="DNJA1/2-like"/>
</dbReference>
<evidence type="ECO:0000256" key="5">
    <source>
        <dbReference type="PROSITE-ProRule" id="PRU00546"/>
    </source>
</evidence>
<dbReference type="AlphaFoldDB" id="A0AA38HCT9"/>
<dbReference type="Gene3D" id="2.60.260.20">
    <property type="entry name" value="Urease metallochaperone UreE, N-terminal domain"/>
    <property type="match status" value="2"/>
</dbReference>
<dbReference type="GO" id="GO:0030544">
    <property type="term" value="F:Hsp70 protein binding"/>
    <property type="evidence" value="ECO:0007669"/>
    <property type="project" value="InterPro"/>
</dbReference>
<dbReference type="Gene3D" id="2.10.230.10">
    <property type="entry name" value="Heat shock protein DnaJ, cysteine-rich domain"/>
    <property type="match status" value="1"/>
</dbReference>
<dbReference type="InterPro" id="IPR001305">
    <property type="entry name" value="HSP_DnaJ_Cys-rich_dom"/>
</dbReference>
<dbReference type="FunFam" id="2.60.260.20:FF:000003">
    <property type="entry name" value="DnaJ subfamily A member 2"/>
    <property type="match status" value="1"/>
</dbReference>
<name>A0AA38HCT9_9TREE</name>
<dbReference type="SUPFAM" id="SSF49493">
    <property type="entry name" value="HSP40/DnaJ peptide-binding domain"/>
    <property type="match status" value="2"/>
</dbReference>
<comment type="caution">
    <text evidence="9">The sequence shown here is derived from an EMBL/GenBank/DDBJ whole genome shotgun (WGS) entry which is preliminary data.</text>
</comment>
<dbReference type="Proteomes" id="UP001164286">
    <property type="component" value="Unassembled WGS sequence"/>
</dbReference>
<dbReference type="GO" id="GO:0005524">
    <property type="term" value="F:ATP binding"/>
    <property type="evidence" value="ECO:0007669"/>
    <property type="project" value="InterPro"/>
</dbReference>
<dbReference type="InterPro" id="IPR008971">
    <property type="entry name" value="HSP40/DnaJ_pept-bd"/>
</dbReference>
<dbReference type="GO" id="GO:0006457">
    <property type="term" value="P:protein folding"/>
    <property type="evidence" value="ECO:0007669"/>
    <property type="project" value="InterPro"/>
</dbReference>
<dbReference type="Pfam" id="PF00226">
    <property type="entry name" value="DnaJ"/>
    <property type="match status" value="1"/>
</dbReference>
<accession>A0AA38HCT9</accession>
<dbReference type="Gene3D" id="1.10.287.110">
    <property type="entry name" value="DnaJ domain"/>
    <property type="match status" value="1"/>
</dbReference>
<keyword evidence="10" id="KW-1185">Reference proteome</keyword>
<sequence length="406" mass="44006">MVRETDALGVDPSASEAELKKAYRKQALAKHPDKGGDPEEFKELTHAYEILSDSNKRAVYDQAGKAGLEGGGGMGGGGMDPHDLFSQLFGGGGGFFGGGGGGGGRSRGPQKGKDLVHRIAVSLEDLYKGKVQKLALSKSVICKPCEGRGGKKGAVTTCTSCRGQGVKVMLRQIGPMVQQIQQPCNECEGSGQMMNPKDRCKTCNGKKINSERKVLEVHIDKGMKSGQQIRFAGESDQSPGVEPGDVVIVLEEKEHARFQRKGDDLFCEAEVDLLTAIGGGEFLIQHLDERMLHVTIVPGEVIKPNAMRVISHQGMPSFRHHEMGDLYVRITVNFPQSIDPAVIPMLEKALPARKKVANIPKKTHVDEVTLEEPNDRQRRQAQNGDEMDEDDDERGGAGVQCAQRQS</sequence>
<dbReference type="CDD" id="cd06257">
    <property type="entry name" value="DnaJ"/>
    <property type="match status" value="1"/>
</dbReference>
<evidence type="ECO:0000256" key="3">
    <source>
        <dbReference type="ARBA" id="ARBA00022771"/>
    </source>
</evidence>
<feature type="domain" description="J" evidence="7">
    <location>
        <begin position="3"/>
        <end position="64"/>
    </location>
</feature>
<dbReference type="InterPro" id="IPR036410">
    <property type="entry name" value="HSP_DnaJ_Cys-rich_dom_sf"/>
</dbReference>
<feature type="compositionally biased region" description="Basic and acidic residues" evidence="6">
    <location>
        <begin position="363"/>
        <end position="378"/>
    </location>
</feature>
<dbReference type="InterPro" id="IPR001623">
    <property type="entry name" value="DnaJ_domain"/>
</dbReference>
<organism evidence="9 10">
    <name type="scientific">Dioszegia hungarica</name>
    <dbReference type="NCBI Taxonomy" id="4972"/>
    <lineage>
        <taxon>Eukaryota</taxon>
        <taxon>Fungi</taxon>
        <taxon>Dikarya</taxon>
        <taxon>Basidiomycota</taxon>
        <taxon>Agaricomycotina</taxon>
        <taxon>Tremellomycetes</taxon>
        <taxon>Tremellales</taxon>
        <taxon>Bulleribasidiaceae</taxon>
        <taxon>Dioszegia</taxon>
    </lineage>
</organism>
<dbReference type="PRINTS" id="PR00625">
    <property type="entry name" value="JDOMAIN"/>
</dbReference>
<feature type="domain" description="CR-type" evidence="8">
    <location>
        <begin position="129"/>
        <end position="212"/>
    </location>
</feature>
<dbReference type="Pfam" id="PF01556">
    <property type="entry name" value="DnaJ_C"/>
    <property type="match status" value="1"/>
</dbReference>
<dbReference type="SMART" id="SM00271">
    <property type="entry name" value="DnaJ"/>
    <property type="match status" value="1"/>
</dbReference>
<feature type="zinc finger region" description="CR-type" evidence="5">
    <location>
        <begin position="129"/>
        <end position="212"/>
    </location>
</feature>
<proteinExistence type="inferred from homology"/>
<gene>
    <name evidence="9" type="ORF">MKK02DRAFT_31479</name>
</gene>
<dbReference type="HAMAP" id="MF_01152">
    <property type="entry name" value="DnaJ"/>
    <property type="match status" value="1"/>
</dbReference>
<evidence type="ECO:0000256" key="1">
    <source>
        <dbReference type="ARBA" id="ARBA00022723"/>
    </source>
</evidence>
<evidence type="ECO:0000256" key="2">
    <source>
        <dbReference type="ARBA" id="ARBA00022737"/>
    </source>
</evidence>
<dbReference type="InterPro" id="IPR018253">
    <property type="entry name" value="DnaJ_domain_CS"/>
</dbReference>
<dbReference type="CDD" id="cd10747">
    <property type="entry name" value="DnaJ_C"/>
    <property type="match status" value="1"/>
</dbReference>
<evidence type="ECO:0000313" key="9">
    <source>
        <dbReference type="EMBL" id="KAI9637941.1"/>
    </source>
</evidence>
<evidence type="ECO:0000256" key="4">
    <source>
        <dbReference type="ARBA" id="ARBA00022833"/>
    </source>
</evidence>
<feature type="region of interest" description="Disordered" evidence="6">
    <location>
        <begin position="361"/>
        <end position="406"/>
    </location>
</feature>
<evidence type="ECO:0000259" key="8">
    <source>
        <dbReference type="PROSITE" id="PS51188"/>
    </source>
</evidence>
<protein>
    <submittedName>
        <fullName evidence="9">Uncharacterized protein</fullName>
    </submittedName>
</protein>
<dbReference type="FunFam" id="2.10.230.10:FF:000001">
    <property type="entry name" value="DnaJ subfamily A member 2"/>
    <property type="match status" value="1"/>
</dbReference>
<dbReference type="SUPFAM" id="SSF57938">
    <property type="entry name" value="DnaJ/Hsp40 cysteine-rich domain"/>
    <property type="match status" value="1"/>
</dbReference>
<dbReference type="GO" id="GO:0051082">
    <property type="term" value="F:unfolded protein binding"/>
    <property type="evidence" value="ECO:0007669"/>
    <property type="project" value="InterPro"/>
</dbReference>
<evidence type="ECO:0000256" key="6">
    <source>
        <dbReference type="SAM" id="MobiDB-lite"/>
    </source>
</evidence>
<dbReference type="Pfam" id="PF00684">
    <property type="entry name" value="DnaJ_CXXCXGXG"/>
    <property type="match status" value="1"/>
</dbReference>
<dbReference type="InterPro" id="IPR002939">
    <property type="entry name" value="DnaJ_C"/>
</dbReference>
<dbReference type="EMBL" id="JAKWFO010000003">
    <property type="protein sequence ID" value="KAI9637941.1"/>
    <property type="molecule type" value="Genomic_DNA"/>
</dbReference>
<dbReference type="InterPro" id="IPR036869">
    <property type="entry name" value="J_dom_sf"/>
</dbReference>
<dbReference type="GO" id="GO:0009408">
    <property type="term" value="P:response to heat"/>
    <property type="evidence" value="ECO:0007669"/>
    <property type="project" value="InterPro"/>
</dbReference>
<dbReference type="SUPFAM" id="SSF46565">
    <property type="entry name" value="Chaperone J-domain"/>
    <property type="match status" value="1"/>
</dbReference>
<dbReference type="GO" id="GO:0008270">
    <property type="term" value="F:zinc ion binding"/>
    <property type="evidence" value="ECO:0007669"/>
    <property type="project" value="UniProtKB-KW"/>
</dbReference>
<dbReference type="RefSeq" id="XP_052947718.1">
    <property type="nucleotide sequence ID" value="XM_053088305.1"/>
</dbReference>
<evidence type="ECO:0000259" key="7">
    <source>
        <dbReference type="PROSITE" id="PS50076"/>
    </source>
</evidence>
<dbReference type="PANTHER" id="PTHR43888">
    <property type="entry name" value="DNAJ-LIKE-2, ISOFORM A-RELATED"/>
    <property type="match status" value="1"/>
</dbReference>
<keyword evidence="2" id="KW-0677">Repeat</keyword>
<reference evidence="9" key="1">
    <citation type="journal article" date="2022" name="G3 (Bethesda)">
        <title>High quality genome of the basidiomycete yeast Dioszegia hungarica PDD-24b-2 isolated from cloud water.</title>
        <authorList>
            <person name="Jarrige D."/>
            <person name="Haridas S."/>
            <person name="Bleykasten-Grosshans C."/>
            <person name="Joly M."/>
            <person name="Nadalig T."/>
            <person name="Sancelme M."/>
            <person name="Vuilleumier S."/>
            <person name="Grigoriev I.V."/>
            <person name="Amato P."/>
            <person name="Bringel F."/>
        </authorList>
    </citation>
    <scope>NUCLEOTIDE SEQUENCE</scope>
    <source>
        <strain evidence="9">PDD-24b-2</strain>
    </source>
</reference>